<sequence length="149" mass="16536">MTDKMTCVSGCGKELVDDQYIPIAGYGNICGDCAFQLALMLIDALRRLFNKDVAVVEFTIAPCVTGGVQRVLRLFDGGRVAREVTIPWNRDSAWEYADALAKIIVGLQALLQPQTLKDVEAAIAKCAAEKQELEKQRDVLYLKYKHEKA</sequence>
<dbReference type="AlphaFoldDB" id="A0A1F5T775"/>
<dbReference type="EMBL" id="MFGM01000067">
    <property type="protein sequence ID" value="OGF34818.1"/>
    <property type="molecule type" value="Genomic_DNA"/>
</dbReference>
<name>A0A1F5T775_9BACT</name>
<dbReference type="Proteomes" id="UP000178656">
    <property type="component" value="Unassembled WGS sequence"/>
</dbReference>
<reference evidence="1 2" key="1">
    <citation type="journal article" date="2016" name="Nat. Commun.">
        <title>Thousands of microbial genomes shed light on interconnected biogeochemical processes in an aquifer system.</title>
        <authorList>
            <person name="Anantharaman K."/>
            <person name="Brown C.T."/>
            <person name="Hug L.A."/>
            <person name="Sharon I."/>
            <person name="Castelle C.J."/>
            <person name="Probst A.J."/>
            <person name="Thomas B.C."/>
            <person name="Singh A."/>
            <person name="Wilkins M.J."/>
            <person name="Karaoz U."/>
            <person name="Brodie E.L."/>
            <person name="Williams K.H."/>
            <person name="Hubbard S.S."/>
            <person name="Banfield J.F."/>
        </authorList>
    </citation>
    <scope>NUCLEOTIDE SEQUENCE [LARGE SCALE GENOMIC DNA]</scope>
</reference>
<proteinExistence type="predicted"/>
<gene>
    <name evidence="1" type="ORF">A2482_01965</name>
</gene>
<accession>A0A1F5T775</accession>
<protein>
    <submittedName>
        <fullName evidence="1">Uncharacterized protein</fullName>
    </submittedName>
</protein>
<organism evidence="1 2">
    <name type="scientific">Candidatus Falkowbacteria bacterium RIFOXYC2_FULL_48_21</name>
    <dbReference type="NCBI Taxonomy" id="1798005"/>
    <lineage>
        <taxon>Bacteria</taxon>
        <taxon>Candidatus Falkowiibacteriota</taxon>
    </lineage>
</organism>
<comment type="caution">
    <text evidence="1">The sequence shown here is derived from an EMBL/GenBank/DDBJ whole genome shotgun (WGS) entry which is preliminary data.</text>
</comment>
<evidence type="ECO:0000313" key="1">
    <source>
        <dbReference type="EMBL" id="OGF34818.1"/>
    </source>
</evidence>
<evidence type="ECO:0000313" key="2">
    <source>
        <dbReference type="Proteomes" id="UP000178656"/>
    </source>
</evidence>